<dbReference type="InterPro" id="IPR037057">
    <property type="entry name" value="DNA_rep_MutH/T2_RE_sf"/>
</dbReference>
<dbReference type="InterPro" id="IPR011337">
    <property type="entry name" value="DNA_rep_MutH/RE_typeII_Sau3AI"/>
</dbReference>
<dbReference type="InterPro" id="IPR011335">
    <property type="entry name" value="Restrct_endonuc-II-like"/>
</dbReference>
<dbReference type="CDD" id="cd00583">
    <property type="entry name" value="MutH-like"/>
    <property type="match status" value="1"/>
</dbReference>
<evidence type="ECO:0000256" key="4">
    <source>
        <dbReference type="ARBA" id="ARBA00022763"/>
    </source>
</evidence>
<evidence type="ECO:0000256" key="5">
    <source>
        <dbReference type="ARBA" id="ARBA00022801"/>
    </source>
</evidence>
<protein>
    <recommendedName>
        <fullName evidence="7">DNA mismatch repair protein MutH</fullName>
    </recommendedName>
    <alternativeName>
        <fullName evidence="7">Methyl-directed mismatch repair protein</fullName>
    </alternativeName>
</protein>
<dbReference type="Proteomes" id="UP000634667">
    <property type="component" value="Unassembled WGS sequence"/>
</dbReference>
<dbReference type="SUPFAM" id="SSF52980">
    <property type="entry name" value="Restriction endonuclease-like"/>
    <property type="match status" value="1"/>
</dbReference>
<evidence type="ECO:0000256" key="1">
    <source>
        <dbReference type="ARBA" id="ARBA00022490"/>
    </source>
</evidence>
<keyword evidence="10" id="KW-1185">Reference proteome</keyword>
<comment type="caution">
    <text evidence="9">The sequence shown here is derived from an EMBL/GenBank/DDBJ whole genome shotgun (WGS) entry which is preliminary data.</text>
</comment>
<organism evidence="9 10">
    <name type="scientific">Alishewanella tabrizica</name>
    <dbReference type="NCBI Taxonomy" id="671278"/>
    <lineage>
        <taxon>Bacteria</taxon>
        <taxon>Pseudomonadati</taxon>
        <taxon>Pseudomonadota</taxon>
        <taxon>Gammaproteobacteria</taxon>
        <taxon>Alteromonadales</taxon>
        <taxon>Alteromonadaceae</taxon>
        <taxon>Alishewanella</taxon>
    </lineage>
</organism>
<dbReference type="NCBIfam" id="NF003458">
    <property type="entry name" value="PRK05070.1"/>
    <property type="match status" value="1"/>
</dbReference>
<evidence type="ECO:0000313" key="10">
    <source>
        <dbReference type="Proteomes" id="UP000634667"/>
    </source>
</evidence>
<feature type="domain" description="DNA mismatch repair MutH/Type II restriction enzyme Sau3AI" evidence="8">
    <location>
        <begin position="63"/>
        <end position="161"/>
    </location>
</feature>
<evidence type="ECO:0000259" key="8">
    <source>
        <dbReference type="SMART" id="SM00927"/>
    </source>
</evidence>
<dbReference type="Gene3D" id="3.40.600.10">
    <property type="entry name" value="DNA mismatch repair MutH/Restriction endonuclease, type II"/>
    <property type="match status" value="1"/>
</dbReference>
<keyword evidence="5 7" id="KW-0378">Hydrolase</keyword>
<sequence length="233" mass="25599">MFKFGTMQTASEFKPHTSAELLLACQRIAGLTLGQLAAELALPVPDNLLKDKGWVGQLMEQALGASAGSQALPDFPELGIELKTLPISQQGKPLESTYVCTAPLIGITGQQWEDSWVCRKLSHVLWLPILAERKLPLKDRIIGQGFLWQPDSEQQALLRQDWEELMELISLGGIAKIRGAHGKVLQLRPKAADSKALTRAVGINGEPIQTLPRGFYLKSGFTQAILQQHFQLG</sequence>
<dbReference type="Pfam" id="PF02976">
    <property type="entry name" value="MutH"/>
    <property type="match status" value="1"/>
</dbReference>
<evidence type="ECO:0000256" key="2">
    <source>
        <dbReference type="ARBA" id="ARBA00022722"/>
    </source>
</evidence>
<dbReference type="EMBL" id="BMYR01000007">
    <property type="protein sequence ID" value="GGW63706.1"/>
    <property type="molecule type" value="Genomic_DNA"/>
</dbReference>
<proteinExistence type="inferred from homology"/>
<keyword evidence="3 7" id="KW-0255">Endonuclease</keyword>
<accession>A0ABQ2WN37</accession>
<keyword evidence="2 7" id="KW-0540">Nuclease</keyword>
<comment type="subcellular location">
    <subcellularLocation>
        <location evidence="7">Cytoplasm</location>
    </subcellularLocation>
</comment>
<evidence type="ECO:0000256" key="7">
    <source>
        <dbReference type="HAMAP-Rule" id="MF_00759"/>
    </source>
</evidence>
<gene>
    <name evidence="7 9" type="primary">mutH</name>
    <name evidence="9" type="ORF">GCM10008111_19720</name>
</gene>
<reference evidence="10" key="1">
    <citation type="journal article" date="2019" name="Int. J. Syst. Evol. Microbiol.">
        <title>The Global Catalogue of Microorganisms (GCM) 10K type strain sequencing project: providing services to taxonomists for standard genome sequencing and annotation.</title>
        <authorList>
            <consortium name="The Broad Institute Genomics Platform"/>
            <consortium name="The Broad Institute Genome Sequencing Center for Infectious Disease"/>
            <person name="Wu L."/>
            <person name="Ma J."/>
        </authorList>
    </citation>
    <scope>NUCLEOTIDE SEQUENCE [LARGE SCALE GENOMIC DNA]</scope>
    <source>
        <strain evidence="10">KCTC 23723</strain>
    </source>
</reference>
<evidence type="ECO:0000256" key="6">
    <source>
        <dbReference type="ARBA" id="ARBA00023204"/>
    </source>
</evidence>
<dbReference type="SMART" id="SM00927">
    <property type="entry name" value="MutH"/>
    <property type="match status" value="1"/>
</dbReference>
<dbReference type="InterPro" id="IPR004230">
    <property type="entry name" value="DNA_mismatch_repair_MutH"/>
</dbReference>
<dbReference type="HAMAP" id="MF_00759">
    <property type="entry name" value="MutH"/>
    <property type="match status" value="1"/>
</dbReference>
<comment type="similarity">
    <text evidence="7">Belongs to the MutH family.</text>
</comment>
<keyword evidence="6 7" id="KW-0234">DNA repair</keyword>
<evidence type="ECO:0000256" key="3">
    <source>
        <dbReference type="ARBA" id="ARBA00022759"/>
    </source>
</evidence>
<comment type="function">
    <text evidence="7">Sequence-specific endonuclease that cleaves unmethylated GATC sequences. It is involved in DNA mismatch repair.</text>
</comment>
<keyword evidence="4 7" id="KW-0227">DNA damage</keyword>
<evidence type="ECO:0000313" key="9">
    <source>
        <dbReference type="EMBL" id="GGW63706.1"/>
    </source>
</evidence>
<keyword evidence="1 7" id="KW-0963">Cytoplasm</keyword>
<name>A0ABQ2WN37_9ALTE</name>
<dbReference type="NCBIfam" id="TIGR02248">
    <property type="entry name" value="mutH_TIGR"/>
    <property type="match status" value="1"/>
</dbReference>